<sequence>MSTAGPVLHQVVLLELPASAAAVDRDVETLPPPARVAWWREHGWAVPAGLTVLGLVYQWLAGHQGWTVPGWVPAVTTVLVGLTALASLVTYATQLRGRRAARGRAALLADPVRATGTLHLATEPEVTRTGVVLTGTCTYTRTPAPDDDEDAPLVRTVRFTHTVRDADGGAVVDLLPRRRVVEPVAVWYAARPDAEDVVLVRYARRWADDVIASLVASAPDPHDEPDPHDVPDPGGQDPSGTQDPPGTQS</sequence>
<feature type="region of interest" description="Disordered" evidence="1">
    <location>
        <begin position="216"/>
        <end position="249"/>
    </location>
</feature>
<reference evidence="3 4" key="1">
    <citation type="submission" date="2017-11" db="EMBL/GenBank/DDBJ databases">
        <title>Genomic Encyclopedia of Archaeal and Bacterial Type Strains, Phase II (KMG-II): From Individual Species to Whole Genera.</title>
        <authorList>
            <person name="Goeker M."/>
        </authorList>
    </citation>
    <scope>NUCLEOTIDE SEQUENCE [LARGE SCALE GENOMIC DNA]</scope>
    <source>
        <strain evidence="3 4">DSM 25478</strain>
    </source>
</reference>
<feature type="compositionally biased region" description="Basic and acidic residues" evidence="1">
    <location>
        <begin position="220"/>
        <end position="231"/>
    </location>
</feature>
<dbReference type="EMBL" id="PGFE01000001">
    <property type="protein sequence ID" value="PJJ76942.1"/>
    <property type="molecule type" value="Genomic_DNA"/>
</dbReference>
<evidence type="ECO:0000313" key="4">
    <source>
        <dbReference type="Proteomes" id="UP000231693"/>
    </source>
</evidence>
<organism evidence="3 4">
    <name type="scientific">Sediminihabitans luteus</name>
    <dbReference type="NCBI Taxonomy" id="1138585"/>
    <lineage>
        <taxon>Bacteria</taxon>
        <taxon>Bacillati</taxon>
        <taxon>Actinomycetota</taxon>
        <taxon>Actinomycetes</taxon>
        <taxon>Micrococcales</taxon>
        <taxon>Cellulomonadaceae</taxon>
        <taxon>Sediminihabitans</taxon>
    </lineage>
</organism>
<protein>
    <submittedName>
        <fullName evidence="3">Uncharacterized protein</fullName>
    </submittedName>
</protein>
<feature type="transmembrane region" description="Helical" evidence="2">
    <location>
        <begin position="71"/>
        <end position="92"/>
    </location>
</feature>
<dbReference type="AlphaFoldDB" id="A0A2M9CYD1"/>
<keyword evidence="2" id="KW-1133">Transmembrane helix</keyword>
<gene>
    <name evidence="3" type="ORF">CLV28_0154</name>
</gene>
<feature type="compositionally biased region" description="Polar residues" evidence="1">
    <location>
        <begin position="239"/>
        <end position="249"/>
    </location>
</feature>
<evidence type="ECO:0000256" key="2">
    <source>
        <dbReference type="SAM" id="Phobius"/>
    </source>
</evidence>
<proteinExistence type="predicted"/>
<keyword evidence="2" id="KW-0812">Transmembrane</keyword>
<name>A0A2M9CYD1_9CELL</name>
<evidence type="ECO:0000256" key="1">
    <source>
        <dbReference type="SAM" id="MobiDB-lite"/>
    </source>
</evidence>
<keyword evidence="2" id="KW-0472">Membrane</keyword>
<dbReference type="RefSeq" id="WP_157802440.1">
    <property type="nucleotide sequence ID" value="NZ_BOOX01000009.1"/>
</dbReference>
<dbReference type="OrthoDB" id="5150122at2"/>
<comment type="caution">
    <text evidence="3">The sequence shown here is derived from an EMBL/GenBank/DDBJ whole genome shotgun (WGS) entry which is preliminary data.</text>
</comment>
<keyword evidence="4" id="KW-1185">Reference proteome</keyword>
<accession>A0A2M9CYD1</accession>
<evidence type="ECO:0000313" key="3">
    <source>
        <dbReference type="EMBL" id="PJJ76942.1"/>
    </source>
</evidence>
<dbReference type="Proteomes" id="UP000231693">
    <property type="component" value="Unassembled WGS sequence"/>
</dbReference>